<feature type="transmembrane region" description="Helical" evidence="1">
    <location>
        <begin position="94"/>
        <end position="114"/>
    </location>
</feature>
<organism evidence="2">
    <name type="scientific">Cacopsylla melanoneura</name>
    <dbReference type="NCBI Taxonomy" id="428564"/>
    <lineage>
        <taxon>Eukaryota</taxon>
        <taxon>Metazoa</taxon>
        <taxon>Ecdysozoa</taxon>
        <taxon>Arthropoda</taxon>
        <taxon>Hexapoda</taxon>
        <taxon>Insecta</taxon>
        <taxon>Pterygota</taxon>
        <taxon>Neoptera</taxon>
        <taxon>Paraneoptera</taxon>
        <taxon>Hemiptera</taxon>
        <taxon>Sternorrhyncha</taxon>
        <taxon>Psylloidea</taxon>
        <taxon>Psyllidae</taxon>
        <taxon>Psyllinae</taxon>
        <taxon>Cacopsylla</taxon>
    </lineage>
</organism>
<proteinExistence type="predicted"/>
<dbReference type="EMBL" id="HBUF01632293">
    <property type="protein sequence ID" value="CAG6783410.1"/>
    <property type="molecule type" value="Transcribed_RNA"/>
</dbReference>
<evidence type="ECO:0000256" key="1">
    <source>
        <dbReference type="SAM" id="Phobius"/>
    </source>
</evidence>
<keyword evidence="1" id="KW-0472">Membrane</keyword>
<name>A0A8D9BIM6_9HEMI</name>
<sequence>MFRRKCLVSFRISMVVFDIGNILSNWFIMTNSGIFVSTIYNWSGDSLRSNSLSPMDAMEIPMNVAYIPPVFYVHKCRAVFIFKPTQFIVFTIKWFMFTIKWFSSILACVTRYLLLVKYKREEYKNKLI</sequence>
<feature type="transmembrane region" description="Helical" evidence="1">
    <location>
        <begin position="12"/>
        <end position="40"/>
    </location>
</feature>
<dbReference type="EMBL" id="HBUF01632294">
    <property type="protein sequence ID" value="CAG6783412.1"/>
    <property type="molecule type" value="Transcribed_RNA"/>
</dbReference>
<accession>A0A8D9BIM6</accession>
<evidence type="ECO:0000313" key="2">
    <source>
        <dbReference type="EMBL" id="CAG6783412.1"/>
    </source>
</evidence>
<dbReference type="AlphaFoldDB" id="A0A8D9BIM6"/>
<reference evidence="2" key="1">
    <citation type="submission" date="2021-05" db="EMBL/GenBank/DDBJ databases">
        <authorList>
            <person name="Alioto T."/>
            <person name="Alioto T."/>
            <person name="Gomez Garrido J."/>
        </authorList>
    </citation>
    <scope>NUCLEOTIDE SEQUENCE</scope>
</reference>
<keyword evidence="1" id="KW-1133">Transmembrane helix</keyword>
<protein>
    <submittedName>
        <fullName evidence="2">Uncharacterized protein</fullName>
    </submittedName>
</protein>
<keyword evidence="1" id="KW-0812">Transmembrane</keyword>